<dbReference type="Pfam" id="PF00096">
    <property type="entry name" value="zf-C2H2"/>
    <property type="match status" value="5"/>
</dbReference>
<keyword evidence="5 9" id="KW-0863">Zinc-finger</keyword>
<feature type="compositionally biased region" description="Polar residues" evidence="10">
    <location>
        <begin position="228"/>
        <end position="240"/>
    </location>
</feature>
<feature type="domain" description="C2H2-type" evidence="11">
    <location>
        <begin position="413"/>
        <end position="440"/>
    </location>
</feature>
<keyword evidence="8" id="KW-0539">Nucleus</keyword>
<dbReference type="AlphaFoldDB" id="A0AAD1T942"/>
<evidence type="ECO:0000256" key="8">
    <source>
        <dbReference type="ARBA" id="ARBA00023242"/>
    </source>
</evidence>
<feature type="domain" description="C2H2-type" evidence="11">
    <location>
        <begin position="358"/>
        <end position="385"/>
    </location>
</feature>
<keyword evidence="13" id="KW-1185">Reference proteome</keyword>
<dbReference type="GO" id="GO:0000981">
    <property type="term" value="F:DNA-binding transcription factor activity, RNA polymerase II-specific"/>
    <property type="evidence" value="ECO:0007669"/>
    <property type="project" value="TreeGrafter"/>
</dbReference>
<evidence type="ECO:0000313" key="12">
    <source>
        <dbReference type="EMBL" id="CAH2321301.1"/>
    </source>
</evidence>
<dbReference type="PROSITE" id="PS00028">
    <property type="entry name" value="ZINC_FINGER_C2H2_1"/>
    <property type="match status" value="4"/>
</dbReference>
<dbReference type="GO" id="GO:0000978">
    <property type="term" value="F:RNA polymerase II cis-regulatory region sequence-specific DNA binding"/>
    <property type="evidence" value="ECO:0007669"/>
    <property type="project" value="TreeGrafter"/>
</dbReference>
<dbReference type="FunFam" id="3.30.160.60:FF:000478">
    <property type="entry name" value="Zinc finger protein 133"/>
    <property type="match status" value="1"/>
</dbReference>
<evidence type="ECO:0000256" key="9">
    <source>
        <dbReference type="PROSITE-ProRule" id="PRU00042"/>
    </source>
</evidence>
<comment type="subcellular location">
    <subcellularLocation>
        <location evidence="2">Nucleus</location>
    </subcellularLocation>
</comment>
<keyword evidence="3" id="KW-0479">Metal-binding</keyword>
<evidence type="ECO:0000256" key="1">
    <source>
        <dbReference type="ARBA" id="ARBA00003767"/>
    </source>
</evidence>
<feature type="region of interest" description="Disordered" evidence="10">
    <location>
        <begin position="222"/>
        <end position="245"/>
    </location>
</feature>
<reference evidence="12" key="1">
    <citation type="submission" date="2022-03" db="EMBL/GenBank/DDBJ databases">
        <authorList>
            <person name="Alioto T."/>
            <person name="Alioto T."/>
            <person name="Gomez Garrido J."/>
        </authorList>
    </citation>
    <scope>NUCLEOTIDE SEQUENCE</scope>
</reference>
<dbReference type="SMART" id="SM00355">
    <property type="entry name" value="ZnF_C2H2"/>
    <property type="match status" value="5"/>
</dbReference>
<dbReference type="PANTHER" id="PTHR23226:SF422">
    <property type="entry name" value="NOVEL ZINC FINGER PROTEIN"/>
    <property type="match status" value="1"/>
</dbReference>
<evidence type="ECO:0000256" key="5">
    <source>
        <dbReference type="ARBA" id="ARBA00022771"/>
    </source>
</evidence>
<dbReference type="FunFam" id="3.30.160.60:FF:002343">
    <property type="entry name" value="Zinc finger protein 33A"/>
    <property type="match status" value="2"/>
</dbReference>
<evidence type="ECO:0000256" key="10">
    <source>
        <dbReference type="SAM" id="MobiDB-lite"/>
    </source>
</evidence>
<keyword evidence="7" id="KW-0238">DNA-binding</keyword>
<evidence type="ECO:0000313" key="13">
    <source>
        <dbReference type="Proteomes" id="UP001295444"/>
    </source>
</evidence>
<accession>A0AAD1T942</accession>
<feature type="domain" description="C2H2-type" evidence="11">
    <location>
        <begin position="469"/>
        <end position="492"/>
    </location>
</feature>
<proteinExistence type="predicted"/>
<dbReference type="Proteomes" id="UP001295444">
    <property type="component" value="Chromosome 11"/>
</dbReference>
<dbReference type="FunFam" id="3.30.160.60:FF:000029">
    <property type="entry name" value="GLI family zinc finger 4"/>
    <property type="match status" value="1"/>
</dbReference>
<dbReference type="Gene3D" id="3.30.160.60">
    <property type="entry name" value="Classic Zinc Finger"/>
    <property type="match status" value="5"/>
</dbReference>
<dbReference type="GO" id="GO:0008270">
    <property type="term" value="F:zinc ion binding"/>
    <property type="evidence" value="ECO:0007669"/>
    <property type="project" value="UniProtKB-KW"/>
</dbReference>
<evidence type="ECO:0000259" key="11">
    <source>
        <dbReference type="PROSITE" id="PS50157"/>
    </source>
</evidence>
<sequence>MWLLYEGKVFFNFPPTDVNTKKIVSPYPFLKTIDNCVIMNKDKNQTSERILNLTLEIIYLLTGEDYMIVKKPGERGAQRMPHVSEGFCGTLSISTVTSPHSVIQERNNDNKILELTSKIIHPLTGDLSTAGNGPVYTNGCSSSTLAKYLGGHQDLYKDVMMENPQPIGLLVSSLDCVNEDRSDLKSNRGTKYLIDKPEKRPPGTVQNVGLCVSTCEEEKLTGPDIYSGTEQPQTDYTSTPIKEESASCAERNLTDTTTIYSPTETQYSSTRIKEELVSFETVNIVEPNIYTPTEYALPEYTCPAHVKEESAPSQQENLTDPNLYTATDHAQVAYLVKMKEHKKGNGSIQRLHNRLAVMKCNECGKNFHRITAFIAHQRTHSTPRMYSCIECQKSFTSHANLVKHQTTHIVKKLSCSYCGKYFSYKSKLVTHQRIHTGEKPFLCSECGKRFTDKSSLVQHKRIHTGEKPFTCSECGKAFTQSSQLVRHQRTHL</sequence>
<dbReference type="GO" id="GO:0005634">
    <property type="term" value="C:nucleus"/>
    <property type="evidence" value="ECO:0007669"/>
    <property type="project" value="UniProtKB-SubCell"/>
</dbReference>
<dbReference type="EMBL" id="OW240922">
    <property type="protein sequence ID" value="CAH2321301.1"/>
    <property type="molecule type" value="Genomic_DNA"/>
</dbReference>
<gene>
    <name evidence="12" type="ORF">PECUL_23A024534</name>
</gene>
<name>A0AAD1T942_PELCU</name>
<evidence type="ECO:0000256" key="2">
    <source>
        <dbReference type="ARBA" id="ARBA00004123"/>
    </source>
</evidence>
<feature type="domain" description="C2H2-type" evidence="11">
    <location>
        <begin position="441"/>
        <end position="468"/>
    </location>
</feature>
<comment type="function">
    <text evidence="1">May be involved in transcriptional regulation.</text>
</comment>
<evidence type="ECO:0000256" key="7">
    <source>
        <dbReference type="ARBA" id="ARBA00023125"/>
    </source>
</evidence>
<dbReference type="SUPFAM" id="SSF57667">
    <property type="entry name" value="beta-beta-alpha zinc fingers"/>
    <property type="match status" value="3"/>
</dbReference>
<feature type="domain" description="C2H2-type" evidence="11">
    <location>
        <begin position="386"/>
        <end position="413"/>
    </location>
</feature>
<dbReference type="InterPro" id="IPR036236">
    <property type="entry name" value="Znf_C2H2_sf"/>
</dbReference>
<evidence type="ECO:0000256" key="4">
    <source>
        <dbReference type="ARBA" id="ARBA00022737"/>
    </source>
</evidence>
<dbReference type="PANTHER" id="PTHR23226">
    <property type="entry name" value="ZINC FINGER AND SCAN DOMAIN-CONTAINING"/>
    <property type="match status" value="1"/>
</dbReference>
<protein>
    <submittedName>
        <fullName evidence="12">Oocyte zinc finger -like</fullName>
    </submittedName>
</protein>
<organism evidence="12 13">
    <name type="scientific">Pelobates cultripes</name>
    <name type="common">Western spadefoot toad</name>
    <dbReference type="NCBI Taxonomy" id="61616"/>
    <lineage>
        <taxon>Eukaryota</taxon>
        <taxon>Metazoa</taxon>
        <taxon>Chordata</taxon>
        <taxon>Craniata</taxon>
        <taxon>Vertebrata</taxon>
        <taxon>Euteleostomi</taxon>
        <taxon>Amphibia</taxon>
        <taxon>Batrachia</taxon>
        <taxon>Anura</taxon>
        <taxon>Pelobatoidea</taxon>
        <taxon>Pelobatidae</taxon>
        <taxon>Pelobates</taxon>
    </lineage>
</organism>
<evidence type="ECO:0000256" key="6">
    <source>
        <dbReference type="ARBA" id="ARBA00022833"/>
    </source>
</evidence>
<keyword evidence="6" id="KW-0862">Zinc</keyword>
<dbReference type="PROSITE" id="PS50157">
    <property type="entry name" value="ZINC_FINGER_C2H2_2"/>
    <property type="match status" value="5"/>
</dbReference>
<keyword evidence="4" id="KW-0677">Repeat</keyword>
<dbReference type="InterPro" id="IPR013087">
    <property type="entry name" value="Znf_C2H2_type"/>
</dbReference>
<evidence type="ECO:0000256" key="3">
    <source>
        <dbReference type="ARBA" id="ARBA00022723"/>
    </source>
</evidence>